<dbReference type="EMBL" id="CAUYUJ010003806">
    <property type="protein sequence ID" value="CAK0806925.1"/>
    <property type="molecule type" value="Genomic_DNA"/>
</dbReference>
<comment type="caution">
    <text evidence="2">The sequence shown here is derived from an EMBL/GenBank/DDBJ whole genome shotgun (WGS) entry which is preliminary data.</text>
</comment>
<reference evidence="2" key="1">
    <citation type="submission" date="2023-10" db="EMBL/GenBank/DDBJ databases">
        <authorList>
            <person name="Chen Y."/>
            <person name="Shah S."/>
            <person name="Dougan E. K."/>
            <person name="Thang M."/>
            <person name="Chan C."/>
        </authorList>
    </citation>
    <scope>NUCLEOTIDE SEQUENCE [LARGE SCALE GENOMIC DNA]</scope>
</reference>
<gene>
    <name evidence="2" type="ORF">PCOR1329_LOCUS12975</name>
</gene>
<keyword evidence="3" id="KW-1185">Reference proteome</keyword>
<accession>A0ABN9QLD7</accession>
<evidence type="ECO:0000313" key="2">
    <source>
        <dbReference type="EMBL" id="CAK0806925.1"/>
    </source>
</evidence>
<dbReference type="Proteomes" id="UP001189429">
    <property type="component" value="Unassembled WGS sequence"/>
</dbReference>
<name>A0ABN9QLD7_9DINO</name>
<evidence type="ECO:0000313" key="3">
    <source>
        <dbReference type="Proteomes" id="UP001189429"/>
    </source>
</evidence>
<protein>
    <submittedName>
        <fullName evidence="2">Uncharacterized protein</fullName>
    </submittedName>
</protein>
<evidence type="ECO:0000256" key="1">
    <source>
        <dbReference type="SAM" id="MobiDB-lite"/>
    </source>
</evidence>
<organism evidence="2 3">
    <name type="scientific">Prorocentrum cordatum</name>
    <dbReference type="NCBI Taxonomy" id="2364126"/>
    <lineage>
        <taxon>Eukaryota</taxon>
        <taxon>Sar</taxon>
        <taxon>Alveolata</taxon>
        <taxon>Dinophyceae</taxon>
        <taxon>Prorocentrales</taxon>
        <taxon>Prorocentraceae</taxon>
        <taxon>Prorocentrum</taxon>
    </lineage>
</organism>
<feature type="compositionally biased region" description="Low complexity" evidence="1">
    <location>
        <begin position="87"/>
        <end position="98"/>
    </location>
</feature>
<proteinExistence type="predicted"/>
<sequence>MMAAQGALGEPTPTERTDLDCDHESAVQCFVDELTTCSNSQVADELIMMASKLECICDTRPGGKPAWANILASSDDDGDSDSRRMVGTTTLADGTDTTGADDDNFDEDSMCPLYPVVLCAEDYETDCGAILEEMKR</sequence>
<feature type="region of interest" description="Disordered" evidence="1">
    <location>
        <begin position="71"/>
        <end position="105"/>
    </location>
</feature>